<evidence type="ECO:0000313" key="1">
    <source>
        <dbReference type="EMBL" id="GBF33669.1"/>
    </source>
</evidence>
<name>A0A2L2XBH9_9FIRM</name>
<keyword evidence="2" id="KW-1185">Reference proteome</keyword>
<dbReference type="EMBL" id="BFAV01000112">
    <property type="protein sequence ID" value="GBF33669.1"/>
    <property type="molecule type" value="Genomic_DNA"/>
</dbReference>
<reference evidence="2" key="1">
    <citation type="submission" date="2018-02" db="EMBL/GenBank/DDBJ databases">
        <title>Genome sequence of Desulfocucumis palustris strain NAW-5.</title>
        <authorList>
            <person name="Watanabe M."/>
            <person name="Kojima H."/>
            <person name="Fukui M."/>
        </authorList>
    </citation>
    <scope>NUCLEOTIDE SEQUENCE [LARGE SCALE GENOMIC DNA]</scope>
    <source>
        <strain evidence="2">NAW-5</strain>
    </source>
</reference>
<dbReference type="Proteomes" id="UP000239549">
    <property type="component" value="Unassembled WGS sequence"/>
</dbReference>
<sequence>MAVMSIEAYERQQALIELYGKLAEVEAENANGAAGDPRGPCM</sequence>
<accession>A0A2L2XBH9</accession>
<comment type="caution">
    <text evidence="1">The sequence shown here is derived from an EMBL/GenBank/DDBJ whole genome shotgun (WGS) entry which is preliminary data.</text>
</comment>
<organism evidence="1 2">
    <name type="scientific">Desulfocucumis palustris</name>
    <dbReference type="NCBI Taxonomy" id="1898651"/>
    <lineage>
        <taxon>Bacteria</taxon>
        <taxon>Bacillati</taxon>
        <taxon>Bacillota</taxon>
        <taxon>Clostridia</taxon>
        <taxon>Eubacteriales</taxon>
        <taxon>Desulfocucumaceae</taxon>
        <taxon>Desulfocucumis</taxon>
    </lineage>
</organism>
<proteinExistence type="predicted"/>
<protein>
    <submittedName>
        <fullName evidence="1">VapB protein</fullName>
    </submittedName>
</protein>
<dbReference type="AlphaFoldDB" id="A0A2L2XBH9"/>
<gene>
    <name evidence="1" type="ORF">DCCM_2775</name>
</gene>
<evidence type="ECO:0000313" key="2">
    <source>
        <dbReference type="Proteomes" id="UP000239549"/>
    </source>
</evidence>